<dbReference type="Proteomes" id="UP001140949">
    <property type="component" value="Unassembled WGS sequence"/>
</dbReference>
<feature type="region of interest" description="Disordered" evidence="1">
    <location>
        <begin position="53"/>
        <end position="77"/>
    </location>
</feature>
<organism evidence="2 3">
    <name type="scientific">Iris pallida</name>
    <name type="common">Sweet iris</name>
    <dbReference type="NCBI Taxonomy" id="29817"/>
    <lineage>
        <taxon>Eukaryota</taxon>
        <taxon>Viridiplantae</taxon>
        <taxon>Streptophyta</taxon>
        <taxon>Embryophyta</taxon>
        <taxon>Tracheophyta</taxon>
        <taxon>Spermatophyta</taxon>
        <taxon>Magnoliopsida</taxon>
        <taxon>Liliopsida</taxon>
        <taxon>Asparagales</taxon>
        <taxon>Iridaceae</taxon>
        <taxon>Iridoideae</taxon>
        <taxon>Irideae</taxon>
        <taxon>Iris</taxon>
    </lineage>
</organism>
<dbReference type="EMBL" id="JANAVB010002199">
    <property type="protein sequence ID" value="KAJ6851499.1"/>
    <property type="molecule type" value="Genomic_DNA"/>
</dbReference>
<sequence length="77" mass="9071">MWPRLSKGWRCRRGASVEMRYRSEKNPAMARQILNSRQFVEVKRSLWRDPRRRMVGDRPAEQCSGSGGVGKYARNKM</sequence>
<keyword evidence="3" id="KW-1185">Reference proteome</keyword>
<evidence type="ECO:0000313" key="3">
    <source>
        <dbReference type="Proteomes" id="UP001140949"/>
    </source>
</evidence>
<evidence type="ECO:0000313" key="2">
    <source>
        <dbReference type="EMBL" id="KAJ6851499.1"/>
    </source>
</evidence>
<reference evidence="2" key="2">
    <citation type="submission" date="2023-04" db="EMBL/GenBank/DDBJ databases">
        <authorList>
            <person name="Bruccoleri R.E."/>
            <person name="Oakeley E.J."/>
            <person name="Faust A.-M."/>
            <person name="Dessus-Babus S."/>
            <person name="Altorfer M."/>
            <person name="Burckhardt D."/>
            <person name="Oertli M."/>
            <person name="Naumann U."/>
            <person name="Petersen F."/>
            <person name="Wong J."/>
        </authorList>
    </citation>
    <scope>NUCLEOTIDE SEQUENCE</scope>
    <source>
        <strain evidence="2">GSM-AAB239-AS_SAM_17_03QT</strain>
        <tissue evidence="2">Leaf</tissue>
    </source>
</reference>
<gene>
    <name evidence="2" type="ORF">M6B38_259320</name>
</gene>
<dbReference type="AlphaFoldDB" id="A0AAX6IE32"/>
<name>A0AAX6IE32_IRIPA</name>
<protein>
    <submittedName>
        <fullName evidence="2">Uncharacterized protein</fullName>
    </submittedName>
</protein>
<accession>A0AAX6IE32</accession>
<comment type="caution">
    <text evidence="2">The sequence shown here is derived from an EMBL/GenBank/DDBJ whole genome shotgun (WGS) entry which is preliminary data.</text>
</comment>
<evidence type="ECO:0000256" key="1">
    <source>
        <dbReference type="SAM" id="MobiDB-lite"/>
    </source>
</evidence>
<proteinExistence type="predicted"/>
<reference evidence="2" key="1">
    <citation type="journal article" date="2023" name="GigaByte">
        <title>Genome assembly of the bearded iris, Iris pallida Lam.</title>
        <authorList>
            <person name="Bruccoleri R.E."/>
            <person name="Oakeley E.J."/>
            <person name="Faust A.M.E."/>
            <person name="Altorfer M."/>
            <person name="Dessus-Babus S."/>
            <person name="Burckhardt D."/>
            <person name="Oertli M."/>
            <person name="Naumann U."/>
            <person name="Petersen F."/>
            <person name="Wong J."/>
        </authorList>
    </citation>
    <scope>NUCLEOTIDE SEQUENCE</scope>
    <source>
        <strain evidence="2">GSM-AAB239-AS_SAM_17_03QT</strain>
    </source>
</reference>